<dbReference type="CTD" id="283385"/>
<keyword evidence="2" id="KW-0677">Repeat</keyword>
<dbReference type="GeneID" id="108276841"/>
<dbReference type="RefSeq" id="XP_017344354.1">
    <property type="nucleotide sequence ID" value="XM_017488865.3"/>
</dbReference>
<comment type="subcellular location">
    <subcellularLocation>
        <location evidence="1">Cytoplasmic vesicle</location>
        <location evidence="1">Secretory vesicle</location>
        <location evidence="1">Acrosome</location>
    </subcellularLocation>
</comment>
<dbReference type="OrthoDB" id="270720at2759"/>
<evidence type="ECO:0000256" key="1">
    <source>
        <dbReference type="ARBA" id="ARBA00004218"/>
    </source>
</evidence>
<keyword evidence="3" id="KW-0968">Cytoplasmic vesicle</keyword>
<evidence type="ECO:0000256" key="3">
    <source>
        <dbReference type="ARBA" id="ARBA00023329"/>
    </source>
</evidence>
<gene>
    <name evidence="7" type="primary">morn3</name>
</gene>
<dbReference type="AlphaFoldDB" id="A0A2D0SNS4"/>
<evidence type="ECO:0000256" key="5">
    <source>
        <dbReference type="ARBA" id="ARBA00045851"/>
    </source>
</evidence>
<dbReference type="SMART" id="SM00698">
    <property type="entry name" value="MORN"/>
    <property type="match status" value="6"/>
</dbReference>
<dbReference type="Gene3D" id="2.20.110.10">
    <property type="entry name" value="Histone H3 K4-specific methyltransferase SET7/9 N-terminal domain"/>
    <property type="match status" value="3"/>
</dbReference>
<dbReference type="GO" id="GO:0001669">
    <property type="term" value="C:acrosomal vesicle"/>
    <property type="evidence" value="ECO:0007669"/>
    <property type="project" value="UniProtKB-SubCell"/>
</dbReference>
<name>A0A2D0SNS4_ICTPU</name>
<evidence type="ECO:0000313" key="7">
    <source>
        <dbReference type="RefSeq" id="XP_017344354.1"/>
    </source>
</evidence>
<dbReference type="InterPro" id="IPR052472">
    <property type="entry name" value="MORN3"/>
</dbReference>
<keyword evidence="6" id="KW-1185">Reference proteome</keyword>
<evidence type="ECO:0000313" key="6">
    <source>
        <dbReference type="Proteomes" id="UP000221080"/>
    </source>
</evidence>
<dbReference type="SUPFAM" id="SSF82185">
    <property type="entry name" value="Histone H3 K4-specific methyltransferase SET7/9 N-terminal domain"/>
    <property type="match status" value="2"/>
</dbReference>
<protein>
    <recommendedName>
        <fullName evidence="4">MORN repeat-containing protein 3</fullName>
    </recommendedName>
</protein>
<sequence length="239" mass="27895">MPLMKKPRKTEPLIKVVDKKAQKNGLRHTIYSTNGDQYTGEWRDNMRHGDGTQVWKRAGAVYEGEWKQNVRDGYGVLSKLRPSMNEYVKVYSGTWRNGKKEGFGTYFYSSSARYEGEWVENKRSGWGRMNYENGEVYEGEWLKDKRHGQGVLWLVNENRYEGSWKEGKKHGHGCFFYANRGQLYEGFWVDDVPRCGTVCDYDWKHAHTPPLYPIPPVMLQDVQSVLVEGRGRFCASRED</sequence>
<proteinExistence type="predicted"/>
<evidence type="ECO:0000256" key="2">
    <source>
        <dbReference type="ARBA" id="ARBA00022737"/>
    </source>
</evidence>
<reference evidence="6" key="1">
    <citation type="journal article" date="2016" name="Nat. Commun.">
        <title>The channel catfish genome sequence provides insights into the evolution of scale formation in teleosts.</title>
        <authorList>
            <person name="Liu Z."/>
            <person name="Liu S."/>
            <person name="Yao J."/>
            <person name="Bao L."/>
            <person name="Zhang J."/>
            <person name="Li Y."/>
            <person name="Jiang C."/>
            <person name="Sun L."/>
            <person name="Wang R."/>
            <person name="Zhang Y."/>
            <person name="Zhou T."/>
            <person name="Zeng Q."/>
            <person name="Fu Q."/>
            <person name="Gao S."/>
            <person name="Li N."/>
            <person name="Koren S."/>
            <person name="Jiang Y."/>
            <person name="Zimin A."/>
            <person name="Xu P."/>
            <person name="Phillippy A.M."/>
            <person name="Geng X."/>
            <person name="Song L."/>
            <person name="Sun F."/>
            <person name="Li C."/>
            <person name="Wang X."/>
            <person name="Chen A."/>
            <person name="Jin Y."/>
            <person name="Yuan Z."/>
            <person name="Yang Y."/>
            <person name="Tan S."/>
            <person name="Peatman E."/>
            <person name="Lu J."/>
            <person name="Qin Z."/>
            <person name="Dunham R."/>
            <person name="Li Z."/>
            <person name="Sonstegard T."/>
            <person name="Feng J."/>
            <person name="Danzmann R.G."/>
            <person name="Schroeder S."/>
            <person name="Scheffler B."/>
            <person name="Duke M.V."/>
            <person name="Ballard L."/>
            <person name="Kucuktas H."/>
            <person name="Kaltenboeck L."/>
            <person name="Liu H."/>
            <person name="Armbruster J."/>
            <person name="Xie Y."/>
            <person name="Kirby M.L."/>
            <person name="Tian Y."/>
            <person name="Flanagan M.E."/>
            <person name="Mu W."/>
            <person name="Waldbieser G.C."/>
        </authorList>
    </citation>
    <scope>NUCLEOTIDE SEQUENCE [LARGE SCALE GENOMIC DNA]</scope>
    <source>
        <strain evidence="6">SDA103</strain>
    </source>
</reference>
<comment type="function">
    <text evidence="5">Assembles a suppression complex (suppresome) by tethering SIRT1 and MDM2 to regulate composite modifications of p53/TP53. Confers both deacetylation-mediated functional inactivation, by SIRT1, and ubiquitination-dependent degradation, by MDM2, of p53/TP53, promoting a proliferative and cell survival behaviors. May play a role in the regulation of spermatogenesis.</text>
</comment>
<reference evidence="7" key="2">
    <citation type="submission" date="2025-08" db="UniProtKB">
        <authorList>
            <consortium name="RefSeq"/>
        </authorList>
    </citation>
    <scope>IDENTIFICATION</scope>
    <source>
        <tissue evidence="7">Blood</tissue>
    </source>
</reference>
<dbReference type="STRING" id="7998.ENSIPUP00000036961"/>
<organism evidence="6 7">
    <name type="scientific">Ictalurus punctatus</name>
    <name type="common">Channel catfish</name>
    <name type="synonym">Silurus punctatus</name>
    <dbReference type="NCBI Taxonomy" id="7998"/>
    <lineage>
        <taxon>Eukaryota</taxon>
        <taxon>Metazoa</taxon>
        <taxon>Chordata</taxon>
        <taxon>Craniata</taxon>
        <taxon>Vertebrata</taxon>
        <taxon>Euteleostomi</taxon>
        <taxon>Actinopterygii</taxon>
        <taxon>Neopterygii</taxon>
        <taxon>Teleostei</taxon>
        <taxon>Ostariophysi</taxon>
        <taxon>Siluriformes</taxon>
        <taxon>Ictaluridae</taxon>
        <taxon>Ictalurus</taxon>
    </lineage>
</organism>
<accession>A0A2D0SNS4</accession>
<dbReference type="PANTHER" id="PTHR46511">
    <property type="entry name" value="MORN REPEAT-CONTAINING PROTEIN 3"/>
    <property type="match status" value="1"/>
</dbReference>
<dbReference type="KEGG" id="ipu:108276841"/>
<dbReference type="Pfam" id="PF02493">
    <property type="entry name" value="MORN"/>
    <property type="match status" value="6"/>
</dbReference>
<dbReference type="Proteomes" id="UP000221080">
    <property type="component" value="Chromosome 16"/>
</dbReference>
<dbReference type="OMA" id="GHGRFFH"/>
<evidence type="ECO:0000256" key="4">
    <source>
        <dbReference type="ARBA" id="ARBA00039854"/>
    </source>
</evidence>
<dbReference type="PANTHER" id="PTHR46511:SF1">
    <property type="entry name" value="MORN REPEAT-CONTAINING PROTEIN 3"/>
    <property type="match status" value="1"/>
</dbReference>
<dbReference type="InterPro" id="IPR003409">
    <property type="entry name" value="MORN"/>
</dbReference>